<dbReference type="STRING" id="662755.CRES_1403"/>
<evidence type="ECO:0000256" key="3">
    <source>
        <dbReference type="ARBA" id="ARBA00011355"/>
    </source>
</evidence>
<comment type="subunit">
    <text evidence="3">Heterodimer of an alpha and a beta subunit.</text>
</comment>
<dbReference type="AlphaFoldDB" id="F8DZ72"/>
<comment type="cofactor">
    <cofactor evidence="9">
        <name>AMP</name>
        <dbReference type="ChEBI" id="CHEBI:456215"/>
    </cofactor>
</comment>
<evidence type="ECO:0000256" key="6">
    <source>
        <dbReference type="ARBA" id="ARBA00022982"/>
    </source>
</evidence>
<dbReference type="PANTHER" id="PTHR21294">
    <property type="entry name" value="ELECTRON TRANSFER FLAVOPROTEIN BETA-SUBUNIT"/>
    <property type="match status" value="1"/>
</dbReference>
<protein>
    <recommendedName>
        <fullName evidence="4">Electron transfer flavoprotein subunit beta</fullName>
    </recommendedName>
    <alternativeName>
        <fullName evidence="8">Electron transfer flavoprotein small subunit</fullName>
    </alternativeName>
</protein>
<organism evidence="11 12">
    <name type="scientific">Corynebacterium resistens (strain DSM 45100 / JCM 12819 / GTC 2026 / SICGH 158)</name>
    <dbReference type="NCBI Taxonomy" id="662755"/>
    <lineage>
        <taxon>Bacteria</taxon>
        <taxon>Bacillati</taxon>
        <taxon>Actinomycetota</taxon>
        <taxon>Actinomycetes</taxon>
        <taxon>Mycobacteriales</taxon>
        <taxon>Corynebacteriaceae</taxon>
        <taxon>Corynebacterium</taxon>
    </lineage>
</organism>
<gene>
    <name evidence="11" type="primary">etfB</name>
    <name evidence="11" type="ordered locus">CRES_1403</name>
</gene>
<dbReference type="PANTHER" id="PTHR21294:SF8">
    <property type="entry name" value="ELECTRON TRANSFER FLAVOPROTEIN SUBUNIT BETA"/>
    <property type="match status" value="1"/>
</dbReference>
<dbReference type="EMBL" id="CP002857">
    <property type="protein sequence ID" value="AEI09758.1"/>
    <property type="molecule type" value="Genomic_DNA"/>
</dbReference>
<keyword evidence="5" id="KW-0813">Transport</keyword>
<dbReference type="InterPro" id="IPR012255">
    <property type="entry name" value="ETF_b"/>
</dbReference>
<evidence type="ECO:0000256" key="5">
    <source>
        <dbReference type="ARBA" id="ARBA00022448"/>
    </source>
</evidence>
<evidence type="ECO:0000256" key="8">
    <source>
        <dbReference type="ARBA" id="ARBA00042002"/>
    </source>
</evidence>
<dbReference type="InterPro" id="IPR000049">
    <property type="entry name" value="ET-Flavoprotein_bsu_CS"/>
</dbReference>
<dbReference type="CDD" id="cd01714">
    <property type="entry name" value="ETF_beta"/>
    <property type="match status" value="1"/>
</dbReference>
<dbReference type="Proteomes" id="UP000000492">
    <property type="component" value="Chromosome"/>
</dbReference>
<dbReference type="InterPro" id="IPR014729">
    <property type="entry name" value="Rossmann-like_a/b/a_fold"/>
</dbReference>
<evidence type="ECO:0000256" key="9">
    <source>
        <dbReference type="ARBA" id="ARBA00049933"/>
    </source>
</evidence>
<dbReference type="InterPro" id="IPR033948">
    <property type="entry name" value="ETF_beta_N"/>
</dbReference>
<comment type="cofactor">
    <cofactor evidence="1">
        <name>FAD</name>
        <dbReference type="ChEBI" id="CHEBI:57692"/>
    </cofactor>
</comment>
<evidence type="ECO:0000313" key="12">
    <source>
        <dbReference type="Proteomes" id="UP000000492"/>
    </source>
</evidence>
<dbReference type="PROSITE" id="PS01065">
    <property type="entry name" value="ETF_BETA"/>
    <property type="match status" value="1"/>
</dbReference>
<evidence type="ECO:0000259" key="10">
    <source>
        <dbReference type="SMART" id="SM00893"/>
    </source>
</evidence>
<dbReference type="KEGG" id="crd:CRES_1403"/>
<dbReference type="SMART" id="SM00893">
    <property type="entry name" value="ETF"/>
    <property type="match status" value="1"/>
</dbReference>
<dbReference type="Gene3D" id="3.40.50.620">
    <property type="entry name" value="HUPs"/>
    <property type="match status" value="1"/>
</dbReference>
<dbReference type="Pfam" id="PF01012">
    <property type="entry name" value="ETF"/>
    <property type="match status" value="1"/>
</dbReference>
<dbReference type="GO" id="GO:0005829">
    <property type="term" value="C:cytosol"/>
    <property type="evidence" value="ECO:0007669"/>
    <property type="project" value="TreeGrafter"/>
</dbReference>
<evidence type="ECO:0000313" key="11">
    <source>
        <dbReference type="EMBL" id="AEI09758.1"/>
    </source>
</evidence>
<dbReference type="eggNOG" id="COG2086">
    <property type="taxonomic scope" value="Bacteria"/>
</dbReference>
<comment type="similarity">
    <text evidence="2">Belongs to the ETF beta-subunit/FixA family.</text>
</comment>
<evidence type="ECO:0000256" key="7">
    <source>
        <dbReference type="ARBA" id="ARBA00025649"/>
    </source>
</evidence>
<evidence type="ECO:0000256" key="4">
    <source>
        <dbReference type="ARBA" id="ARBA00016797"/>
    </source>
</evidence>
<dbReference type="PIRSF" id="PIRSF000090">
    <property type="entry name" value="Beta-ETF"/>
    <property type="match status" value="1"/>
</dbReference>
<accession>F8DZ72</accession>
<name>F8DZ72_CORRG</name>
<keyword evidence="12" id="KW-1185">Reference proteome</keyword>
<sequence>MAIVTLLWVAWLRITKINQEGQRMSNIVVLVKQVPDTYSERKLKEDDFTLDRDSADKVLDEINEFAVESALRLKEADDSLNVIVLSVGPASSTEALRKALSLGCDEAILVTDDALAGSDTLGTAWALTNALNQIEDIKLIVTGNASTDGASGSMAGLLAEYRQIPALTHLSEVSLEGDTVKGVRQVDEGRFELEAPAPAIVSIMEKAPTPRFAAFKGIMAAKKKTIKELSLSDIGVDAANVGLSNATTSVAGVTPKPPKSAGEIITDEGDGGKKLVEFLVKEKLV</sequence>
<evidence type="ECO:0000256" key="1">
    <source>
        <dbReference type="ARBA" id="ARBA00001974"/>
    </source>
</evidence>
<feature type="domain" description="Electron transfer flavoprotein alpha/beta-subunit N-terminal" evidence="10">
    <location>
        <begin position="47"/>
        <end position="238"/>
    </location>
</feature>
<proteinExistence type="inferred from homology"/>
<dbReference type="InterPro" id="IPR014730">
    <property type="entry name" value="ETF_a/b_N"/>
</dbReference>
<dbReference type="HOGENOM" id="CLU_060196_2_0_11"/>
<reference evidence="11 12" key="1">
    <citation type="journal article" date="2012" name="BMC Genomics">
        <title>Complete genome sequence, lifestyle, and multi-drug resistance of the human pathogen Corynebacterium resistens DSM 45100 isolated from blood samples of a leukemia patient.</title>
        <authorList>
            <person name="Schroder J."/>
            <person name="Maus I."/>
            <person name="Meyer K."/>
            <person name="Wordemann S."/>
            <person name="Blom J."/>
            <person name="Jaenicke S."/>
            <person name="Schneider J."/>
            <person name="Trost E."/>
            <person name="Tauch A."/>
        </authorList>
    </citation>
    <scope>NUCLEOTIDE SEQUENCE [LARGE SCALE GENOMIC DNA]</scope>
    <source>
        <strain evidence="12">DSM 45100 / JCM 12819 / CCUG 50093 / GTC 2026 / SICGH 158</strain>
    </source>
</reference>
<comment type="function">
    <text evidence="7">The electron transfer flavoprotein serves as a specific electron acceptor for other dehydrogenases. It transfers the electrons to the main respiratory chain via ETF-ubiquinone oxidoreductase (ETF dehydrogenase).</text>
</comment>
<dbReference type="SUPFAM" id="SSF52402">
    <property type="entry name" value="Adenine nucleotide alpha hydrolases-like"/>
    <property type="match status" value="1"/>
</dbReference>
<dbReference type="GO" id="GO:0009055">
    <property type="term" value="F:electron transfer activity"/>
    <property type="evidence" value="ECO:0007669"/>
    <property type="project" value="InterPro"/>
</dbReference>
<keyword evidence="6" id="KW-0249">Electron transport</keyword>
<evidence type="ECO:0000256" key="2">
    <source>
        <dbReference type="ARBA" id="ARBA00007557"/>
    </source>
</evidence>